<name>A0A067K2G0_JATCU</name>
<protein>
    <submittedName>
        <fullName evidence="1">Uncharacterized protein</fullName>
    </submittedName>
</protein>
<evidence type="ECO:0000313" key="2">
    <source>
        <dbReference type="Proteomes" id="UP000027138"/>
    </source>
</evidence>
<dbReference type="EMBL" id="KK914684">
    <property type="protein sequence ID" value="KDP30411.1"/>
    <property type="molecule type" value="Genomic_DNA"/>
</dbReference>
<proteinExistence type="predicted"/>
<reference evidence="1 2" key="1">
    <citation type="journal article" date="2014" name="PLoS ONE">
        <title>Global Analysis of Gene Expression Profiles in Physic Nut (Jatropha curcas L.) Seedlings Exposed to Salt Stress.</title>
        <authorList>
            <person name="Zhang L."/>
            <person name="Zhang C."/>
            <person name="Wu P."/>
            <person name="Chen Y."/>
            <person name="Li M."/>
            <person name="Jiang H."/>
            <person name="Wu G."/>
        </authorList>
    </citation>
    <scope>NUCLEOTIDE SEQUENCE [LARGE SCALE GENOMIC DNA]</scope>
    <source>
        <strain evidence="2">cv. GZQX0401</strain>
        <tissue evidence="1">Young leaves</tissue>
    </source>
</reference>
<sequence length="70" mass="7698">MIPRVVRREDHFVSWGLARDSQAGRWTAAATTVYGGRKTMAARHRVLFTPSGSVFTQESVFGISCSSLVP</sequence>
<organism evidence="1 2">
    <name type="scientific">Jatropha curcas</name>
    <name type="common">Barbados nut</name>
    <dbReference type="NCBI Taxonomy" id="180498"/>
    <lineage>
        <taxon>Eukaryota</taxon>
        <taxon>Viridiplantae</taxon>
        <taxon>Streptophyta</taxon>
        <taxon>Embryophyta</taxon>
        <taxon>Tracheophyta</taxon>
        <taxon>Spermatophyta</taxon>
        <taxon>Magnoliopsida</taxon>
        <taxon>eudicotyledons</taxon>
        <taxon>Gunneridae</taxon>
        <taxon>Pentapetalae</taxon>
        <taxon>rosids</taxon>
        <taxon>fabids</taxon>
        <taxon>Malpighiales</taxon>
        <taxon>Euphorbiaceae</taxon>
        <taxon>Crotonoideae</taxon>
        <taxon>Jatropheae</taxon>
        <taxon>Jatropha</taxon>
    </lineage>
</organism>
<keyword evidence="2" id="KW-1185">Reference proteome</keyword>
<accession>A0A067K2G0</accession>
<dbReference type="Proteomes" id="UP000027138">
    <property type="component" value="Unassembled WGS sequence"/>
</dbReference>
<gene>
    <name evidence="1" type="ORF">JCGZ_18089</name>
</gene>
<evidence type="ECO:0000313" key="1">
    <source>
        <dbReference type="EMBL" id="KDP30411.1"/>
    </source>
</evidence>
<dbReference type="AlphaFoldDB" id="A0A067K2G0"/>